<accession>A0A9P6U8R3</accession>
<dbReference type="EMBL" id="JAAAJB010000150">
    <property type="protein sequence ID" value="KAG0264036.1"/>
    <property type="molecule type" value="Genomic_DNA"/>
</dbReference>
<feature type="compositionally biased region" description="Pro residues" evidence="1">
    <location>
        <begin position="507"/>
        <end position="517"/>
    </location>
</feature>
<sequence length="1396" mass="152232">MEHSTSVQSLVESIDEDDVLRLTEMTKKVVEHSNQGQKRNRIISPPSNTQVPAEFQPSEKTLQLSNQYKAMMESRYAPIFAALDTHQRLPNPLVTLRETMARIDTVPRAIVNKYNTTRKISMEAANTASGGGAANSGGHTSRGRKSKDKYAFVSRVVESQCIWDVDHMKMKAAEIEARYQASASNPNLRYTTPSQSTSVESLVTPTAVMETTLVAPTMQPAMSSPTMAAGQKEESPIQQPHSTHPSLIPTLSIHTTSPTQNAPPLPIPTSAATLFPSTPTTNIGSSPVSNLQDPNALLSHQTHAGETLHQPLVRGEPLMTTTLSPAVTLATQSSTLTPPHISESATGDGRPSLDIPSTTASTNIHTNGSLSLPSETGSSPPPPPQPQLPTPQPLSIHQQQQQSHSLHVPVHPMPLETSGPKRGSILGIFGIKGHKKTGPEESSDKSADNKRRSVFVHHHLGESVSGSPTANSSPRSSELTNDPSASNTSGASISASVSTSSAAVAPSPAPTPSPAPASVPTLATSVAERRSLERAQFSGGTPDVAASPTDAQSHGHKPSTAAAATTTPTVTTSIPAAATTIRTTKGASIRKTSLEEPMRQPGLGHGLLFQSHEDGGSTEDDQPIATWPQGERIDDSQDEADALPHKRSSLRRFTDLIMWKRQHKGLAGLHEHIHGTEPATSTATTATTKRPMDPTVLHLQQQHNNYTSSRLSSSQPSSGRNSLDGTRPKVFSLSRVKSVTSSPVLEPGHFEGGGGSGMAGSMSTPSTTANSTAISPRIGPMTPAEGLQPMQRPGGADKSPLLYPRPSYLSGQSQALSATTSQDRSPSMRAMTPNEDLQQQQQQHGDRRVMEGTGPVLVDIERIPKAILDQLKEQPALADVSWDHDTVDLRPLLASGAPLPTCHEFLGITSTMKAMEGYPPELQRVDVLDIHVQMDYPEPKDYLRMRAHVWDALEMRLDEELKLSEDFVKTASQWAHDRQHDVDHHLKSLSPEPGGPQDYYYQGLRMGEGYNFDDDDDDDDEDGDEYNEEGMDEDVNEDDDDHDDNDDDDNTNDDDEEEEEEEDEEEDEDEYEDEEHVSSESKATESLSETTGDTLRCTDEMEWTDADDHGHSSLASTTVEDWNALPGNKSHQQKKNKKKKTKGKKKSSSSSSDKSSNHQGGVGEAAVRKRGMSFSTSYRFDKHHIAPLETMRANKQRELHAHAGSMSSMYARGGFKANVERMVEAKAELSVEMAECRARLMRLQETTGKSLQEKEQVYKGIIDNFTVEWNDSYFVKLKDVEEQIQGMNQKRIEDPWMDMLLILLSWLVRGLFYLVEGVTLVIIIVRHAWGKAKTTFQTVRVARRERERQLHGQQPPNGSSIAEGNSKLKGSSPNGLHRVYNNSMLSSSSSSSSNVR</sequence>
<feature type="region of interest" description="Disordered" evidence="1">
    <location>
        <begin position="331"/>
        <end position="523"/>
    </location>
</feature>
<feature type="compositionally biased region" description="Low complexity" evidence="1">
    <location>
        <begin position="368"/>
        <end position="378"/>
    </location>
</feature>
<evidence type="ECO:0000313" key="3">
    <source>
        <dbReference type="EMBL" id="KAG0264036.1"/>
    </source>
</evidence>
<proteinExistence type="predicted"/>
<feature type="region of interest" description="Disordered" evidence="1">
    <location>
        <begin position="274"/>
        <end position="294"/>
    </location>
</feature>
<name>A0A9P6U8R3_9FUNG</name>
<feature type="compositionally biased region" description="Pro residues" evidence="1">
    <location>
        <begin position="379"/>
        <end position="392"/>
    </location>
</feature>
<keyword evidence="2" id="KW-0812">Transmembrane</keyword>
<feature type="compositionally biased region" description="Low complexity" evidence="1">
    <location>
        <begin position="1148"/>
        <end position="1159"/>
    </location>
</feature>
<keyword evidence="2" id="KW-1133">Transmembrane helix</keyword>
<feature type="region of interest" description="Disordered" evidence="1">
    <location>
        <begin position="1120"/>
        <end position="1167"/>
    </location>
</feature>
<gene>
    <name evidence="3" type="ORF">DFQ27_001511</name>
</gene>
<dbReference type="Proteomes" id="UP000807716">
    <property type="component" value="Unassembled WGS sequence"/>
</dbReference>
<feature type="region of interest" description="Disordered" evidence="1">
    <location>
        <begin position="1346"/>
        <end position="1373"/>
    </location>
</feature>
<feature type="transmembrane region" description="Helical" evidence="2">
    <location>
        <begin position="1299"/>
        <end position="1325"/>
    </location>
</feature>
<feature type="compositionally biased region" description="Low complexity" evidence="1">
    <location>
        <begin position="393"/>
        <end position="410"/>
    </location>
</feature>
<feature type="region of interest" description="Disordered" evidence="1">
    <location>
        <begin position="221"/>
        <end position="244"/>
    </location>
</feature>
<feature type="compositionally biased region" description="Basic residues" evidence="1">
    <location>
        <begin position="1131"/>
        <end position="1147"/>
    </location>
</feature>
<feature type="compositionally biased region" description="Basic and acidic residues" evidence="1">
    <location>
        <begin position="437"/>
        <end position="451"/>
    </location>
</feature>
<evidence type="ECO:0000256" key="2">
    <source>
        <dbReference type="SAM" id="Phobius"/>
    </source>
</evidence>
<keyword evidence="2" id="KW-0472">Membrane</keyword>
<feature type="region of interest" description="Disordered" evidence="1">
    <location>
        <begin position="982"/>
        <end position="1094"/>
    </location>
</feature>
<feature type="region of interest" description="Disordered" evidence="1">
    <location>
        <begin position="535"/>
        <end position="579"/>
    </location>
</feature>
<feature type="compositionally biased region" description="Low complexity" evidence="1">
    <location>
        <begin position="708"/>
        <end position="722"/>
    </location>
</feature>
<feature type="compositionally biased region" description="Polar residues" evidence="1">
    <location>
        <begin position="355"/>
        <end position="367"/>
    </location>
</feature>
<protein>
    <submittedName>
        <fullName evidence="3">Uncharacterized protein</fullName>
    </submittedName>
</protein>
<evidence type="ECO:0000313" key="4">
    <source>
        <dbReference type="Proteomes" id="UP000807716"/>
    </source>
</evidence>
<feature type="compositionally biased region" description="Acidic residues" evidence="1">
    <location>
        <begin position="1011"/>
        <end position="1075"/>
    </location>
</feature>
<feature type="compositionally biased region" description="Low complexity" evidence="1">
    <location>
        <begin position="559"/>
        <end position="579"/>
    </location>
</feature>
<comment type="caution">
    <text evidence="3">The sequence shown here is derived from an EMBL/GenBank/DDBJ whole genome shotgun (WGS) entry which is preliminary data.</text>
</comment>
<feature type="region of interest" description="Disordered" evidence="1">
    <location>
        <begin position="704"/>
        <end position="849"/>
    </location>
</feature>
<dbReference type="OrthoDB" id="2441894at2759"/>
<keyword evidence="4" id="KW-1185">Reference proteome</keyword>
<evidence type="ECO:0000256" key="1">
    <source>
        <dbReference type="SAM" id="MobiDB-lite"/>
    </source>
</evidence>
<feature type="compositionally biased region" description="Polar residues" evidence="1">
    <location>
        <begin position="1351"/>
        <end position="1373"/>
    </location>
</feature>
<feature type="compositionally biased region" description="Low complexity" evidence="1">
    <location>
        <begin position="483"/>
        <end position="506"/>
    </location>
</feature>
<organism evidence="3 4">
    <name type="scientific">Actinomortierella ambigua</name>
    <dbReference type="NCBI Taxonomy" id="1343610"/>
    <lineage>
        <taxon>Eukaryota</taxon>
        <taxon>Fungi</taxon>
        <taxon>Fungi incertae sedis</taxon>
        <taxon>Mucoromycota</taxon>
        <taxon>Mortierellomycotina</taxon>
        <taxon>Mortierellomycetes</taxon>
        <taxon>Mortierellales</taxon>
        <taxon>Mortierellaceae</taxon>
        <taxon>Actinomortierella</taxon>
    </lineage>
</organism>
<feature type="compositionally biased region" description="Polar residues" evidence="1">
    <location>
        <begin position="1084"/>
        <end position="1093"/>
    </location>
</feature>
<feature type="region of interest" description="Disordered" evidence="1">
    <location>
        <begin position="30"/>
        <end position="57"/>
    </location>
</feature>
<feature type="compositionally biased region" description="Polar residues" evidence="1">
    <location>
        <begin position="809"/>
        <end position="825"/>
    </location>
</feature>
<reference evidence="3" key="1">
    <citation type="journal article" date="2020" name="Fungal Divers.">
        <title>Resolving the Mortierellaceae phylogeny through synthesis of multi-gene phylogenetics and phylogenomics.</title>
        <authorList>
            <person name="Vandepol N."/>
            <person name="Liber J."/>
            <person name="Desiro A."/>
            <person name="Na H."/>
            <person name="Kennedy M."/>
            <person name="Barry K."/>
            <person name="Grigoriev I.V."/>
            <person name="Miller A.N."/>
            <person name="O'Donnell K."/>
            <person name="Stajich J.E."/>
            <person name="Bonito G."/>
        </authorList>
    </citation>
    <scope>NUCLEOTIDE SEQUENCE</scope>
    <source>
        <strain evidence="3">BC1065</strain>
    </source>
</reference>
<feature type="compositionally biased region" description="Polar residues" evidence="1">
    <location>
        <begin position="464"/>
        <end position="482"/>
    </location>
</feature>
<feature type="region of interest" description="Disordered" evidence="1">
    <location>
        <begin position="610"/>
        <end position="646"/>
    </location>
</feature>
<feature type="region of interest" description="Disordered" evidence="1">
    <location>
        <begin position="127"/>
        <end position="147"/>
    </location>
</feature>
<feature type="compositionally biased region" description="Low complexity" evidence="1">
    <location>
        <begin position="759"/>
        <end position="769"/>
    </location>
</feature>